<dbReference type="RefSeq" id="WP_003133397.1">
    <property type="nucleotide sequence ID" value="NZ_AP026069.1"/>
</dbReference>
<dbReference type="Proteomes" id="UP001217324">
    <property type="component" value="Chromosome"/>
</dbReference>
<keyword evidence="1" id="KW-0812">Transmembrane</keyword>
<dbReference type="Proteomes" id="UP001164042">
    <property type="component" value="Chromosome"/>
</dbReference>
<dbReference type="EMBL" id="CP109635">
    <property type="protein sequence ID" value="UYT10060.1"/>
    <property type="molecule type" value="Genomic_DNA"/>
</dbReference>
<evidence type="ECO:0000256" key="1">
    <source>
        <dbReference type="SAM" id="Phobius"/>
    </source>
</evidence>
<evidence type="ECO:0000313" key="2">
    <source>
        <dbReference type="EMBL" id="GFO52944.1"/>
    </source>
</evidence>
<protein>
    <submittedName>
        <fullName evidence="4">Uncharacterized protein</fullName>
    </submittedName>
</protein>
<reference evidence="3" key="5">
    <citation type="submission" date="2023-04" db="EMBL/GenBank/DDBJ databases">
        <title>Genomic analysis of Lactococcus garvieae isolates.</title>
        <authorList>
            <person name="Zhanghang C."/>
        </authorList>
    </citation>
    <scope>NUCLEOTIDE SEQUENCE</scope>
    <source>
        <strain evidence="3">ZB-1</strain>
    </source>
</reference>
<evidence type="ECO:0000313" key="7">
    <source>
        <dbReference type="Proteomes" id="UP000181969"/>
    </source>
</evidence>
<evidence type="ECO:0000313" key="3">
    <source>
        <dbReference type="EMBL" id="MDH7960381.1"/>
    </source>
</evidence>
<evidence type="ECO:0000313" key="5">
    <source>
        <dbReference type="EMBL" id="UYT10060.1"/>
    </source>
</evidence>
<dbReference type="OMA" id="DLSKTMM"/>
<keyword evidence="1" id="KW-1133">Transmembrane helix</keyword>
<organism evidence="4 7">
    <name type="scientific">Lactococcus garvieae</name>
    <dbReference type="NCBI Taxonomy" id="1363"/>
    <lineage>
        <taxon>Bacteria</taxon>
        <taxon>Bacillati</taxon>
        <taxon>Bacillota</taxon>
        <taxon>Bacilli</taxon>
        <taxon>Lactobacillales</taxon>
        <taxon>Streptococcaceae</taxon>
        <taxon>Lactococcus</taxon>
    </lineage>
</organism>
<feature type="transmembrane region" description="Helical" evidence="1">
    <location>
        <begin position="12"/>
        <end position="34"/>
    </location>
</feature>
<accession>A0A1I4GX54</accession>
<dbReference type="EMBL" id="CP118627">
    <property type="protein sequence ID" value="WEA13452.1"/>
    <property type="molecule type" value="Genomic_DNA"/>
</dbReference>
<reference evidence="2 8" key="2">
    <citation type="submission" date="2020-06" db="EMBL/GenBank/DDBJ databases">
        <title>Draft genome sequence of Lactic acid bacteria from Okinawan-style tofu.</title>
        <authorList>
            <person name="Takara I."/>
            <person name="Ikematsu S."/>
        </authorList>
    </citation>
    <scope>NUCLEOTIDE SEQUENCE [LARGE SCALE GENOMIC DNA]</scope>
    <source>
        <strain evidence="2">Lg38</strain>
        <strain evidence="8">lg38</strain>
    </source>
</reference>
<reference evidence="6" key="4">
    <citation type="submission" date="2023-02" db="EMBL/GenBank/DDBJ databases">
        <title>Comparative genomics and fermentation flavor characterization of five lactic acid bacteria reveal flavor biosynthesis metabolic pathways in fermented muskmelon puree.</title>
        <authorList>
            <person name="Yuan L."/>
            <person name="Li M."/>
            <person name="Xu X."/>
            <person name="Lao F."/>
            <person name="Wu J."/>
        </authorList>
    </citation>
    <scope>NUCLEOTIDE SEQUENCE</scope>
    <source>
        <strain evidence="6">Pa-2</strain>
    </source>
</reference>
<feature type="transmembrane region" description="Helical" evidence="1">
    <location>
        <begin position="40"/>
        <end position="59"/>
    </location>
</feature>
<sequence length="68" mass="7865">MPSKEKNKIKGNIWMKQAGFLGLVILWGLIILFKNSLGDWKWPLFGLLVVLTIWGLYQINKAFFGLKK</sequence>
<dbReference type="EMBL" id="FOTJ01000006">
    <property type="protein sequence ID" value="SFL34535.1"/>
    <property type="molecule type" value="Genomic_DNA"/>
</dbReference>
<dbReference type="AlphaFoldDB" id="A0A1I4GX54"/>
<reference evidence="5" key="3">
    <citation type="submission" date="2022-10" db="EMBL/GenBank/DDBJ databases">
        <title>Genome assembly of Lactococcus garvieae isolates from cricket gut.</title>
        <authorList>
            <person name="Luecke A.R."/>
            <person name="Brown A.M.V."/>
            <person name="Wakeman C.A."/>
        </authorList>
    </citation>
    <scope>NUCLEOTIDE SEQUENCE</scope>
    <source>
        <strain evidence="5">Alexii-11_2</strain>
    </source>
</reference>
<name>A0A1I4GX54_9LACT</name>
<dbReference type="GeneID" id="61073617"/>
<dbReference type="EMBL" id="BLXU01000022">
    <property type="protein sequence ID" value="GFO52944.1"/>
    <property type="molecule type" value="Genomic_DNA"/>
</dbReference>
<dbReference type="Proteomes" id="UP001157396">
    <property type="component" value="Unassembled WGS sequence"/>
</dbReference>
<proteinExistence type="predicted"/>
<evidence type="ECO:0000313" key="4">
    <source>
        <dbReference type="EMBL" id="SFL34535.1"/>
    </source>
</evidence>
<dbReference type="EMBL" id="JARYTV010000007">
    <property type="protein sequence ID" value="MDH7960381.1"/>
    <property type="molecule type" value="Genomic_DNA"/>
</dbReference>
<dbReference type="OrthoDB" id="2243620at2"/>
<evidence type="ECO:0000313" key="6">
    <source>
        <dbReference type="EMBL" id="WEA13452.1"/>
    </source>
</evidence>
<dbReference type="Proteomes" id="UP000504756">
    <property type="component" value="Unassembled WGS sequence"/>
</dbReference>
<dbReference type="Proteomes" id="UP000181969">
    <property type="component" value="Unassembled WGS sequence"/>
</dbReference>
<gene>
    <name evidence="2" type="ORF">ikelab_22190</name>
    <name evidence="5" type="ORF">OF801_08840</name>
    <name evidence="6" type="ORF">PWF74_08005</name>
    <name evidence="3" type="ORF">QHR29_07875</name>
    <name evidence="4" type="ORF">SAMN05216438_1066</name>
</gene>
<keyword evidence="1" id="KW-0472">Membrane</keyword>
<reference evidence="4 7" key="1">
    <citation type="submission" date="2016-10" db="EMBL/GenBank/DDBJ databases">
        <authorList>
            <person name="de Groot N.N."/>
        </authorList>
    </citation>
    <scope>NUCLEOTIDE SEQUENCE [LARGE SCALE GENOMIC DNA]</scope>
    <source>
        <strain evidence="4 7">M79</strain>
    </source>
</reference>
<evidence type="ECO:0000313" key="8">
    <source>
        <dbReference type="Proteomes" id="UP000504756"/>
    </source>
</evidence>